<dbReference type="Proteomes" id="UP000039865">
    <property type="component" value="Unassembled WGS sequence"/>
</dbReference>
<evidence type="ECO:0000313" key="3">
    <source>
        <dbReference type="Proteomes" id="UP000039865"/>
    </source>
</evidence>
<name>A0A078AU15_STYLE</name>
<reference evidence="2 3" key="1">
    <citation type="submission" date="2014-06" db="EMBL/GenBank/DDBJ databases">
        <authorList>
            <person name="Swart Estienne"/>
        </authorList>
    </citation>
    <scope>NUCLEOTIDE SEQUENCE [LARGE SCALE GENOMIC DNA]</scope>
    <source>
        <strain evidence="2 3">130c</strain>
    </source>
</reference>
<gene>
    <name evidence="2" type="primary">Contig4009.g178</name>
    <name evidence="2" type="ORF">STYLEM_14544</name>
</gene>
<feature type="region of interest" description="Disordered" evidence="1">
    <location>
        <begin position="510"/>
        <end position="573"/>
    </location>
</feature>
<dbReference type="InterPro" id="IPR010736">
    <property type="entry name" value="SHIPPO-rpt"/>
</dbReference>
<evidence type="ECO:0000256" key="1">
    <source>
        <dbReference type="SAM" id="MobiDB-lite"/>
    </source>
</evidence>
<dbReference type="EMBL" id="CCKQ01013769">
    <property type="protein sequence ID" value="CDW85466.1"/>
    <property type="molecule type" value="Genomic_DNA"/>
</dbReference>
<evidence type="ECO:0000313" key="2">
    <source>
        <dbReference type="EMBL" id="CDW85466.1"/>
    </source>
</evidence>
<keyword evidence="3" id="KW-1185">Reference proteome</keyword>
<dbReference type="AlphaFoldDB" id="A0A078AU15"/>
<dbReference type="Pfam" id="PF07004">
    <property type="entry name" value="SHIPPO-rpt"/>
    <property type="match status" value="5"/>
</dbReference>
<organism evidence="2 3">
    <name type="scientific">Stylonychia lemnae</name>
    <name type="common">Ciliate</name>
    <dbReference type="NCBI Taxonomy" id="5949"/>
    <lineage>
        <taxon>Eukaryota</taxon>
        <taxon>Sar</taxon>
        <taxon>Alveolata</taxon>
        <taxon>Ciliophora</taxon>
        <taxon>Intramacronucleata</taxon>
        <taxon>Spirotrichea</taxon>
        <taxon>Stichotrichia</taxon>
        <taxon>Sporadotrichida</taxon>
        <taxon>Oxytrichidae</taxon>
        <taxon>Stylonychinae</taxon>
        <taxon>Stylonychia</taxon>
    </lineage>
</organism>
<feature type="region of interest" description="Disordered" evidence="1">
    <location>
        <begin position="373"/>
        <end position="413"/>
    </location>
</feature>
<dbReference type="OrthoDB" id="406368at2759"/>
<sequence length="677" mass="77399">MIRDKRRQDQWQIVSNIELGPGQYNPSVSTFGQKYNLTQKKRVNLSFGAKGDRFQKFLPVNLLPGPGQYDPSTLKRIGLDKGNNQCLTSFKSNSPRLQIYYDMEKQAQEQSVFDKQTLMEKDLQEAIEQQMNLKENRFQKFNTTIGNDKNNLTKSLMIQDKQLKIQTGLAITTKPRPDKVPSIPFEPKNHQGEQVGPGTYNPNVNLLHKNLPQLSFASNVQVSQGPKKALEKYIANIFQSHRRMNSTAITTEQSMDDFNYTKNTKRVKLGLVLPPPRTEANSPRESKLDLQGNPVQQTIPILTSQIKPPGPGAYDNHLYHEFGAAQKREFQINKKISFGSNEPRRFTLHRSLESPFMEPTVGENPPAWQYQLEEKQKQQQSDSKPRPMNLTKKQSKDTILQQNLGKRLTPGPGHYDIDFQDELKILDQKLSIRYHLGPFGTTEKRFKSPQFRNNELDQNAQSTYNLNKKQELRKYMDEALDMIKSVSNNKETFAFKSGTKRFGDPKLHVQSQELQEQEHQESIISRLMKSQSKPEKPPVSLKNINRPFDSSSPRFDYPKHDYSQSQLPGPGQYQKDFETEDKLRKLEVQLSGTIGKRYVPSLGVEDRNKHSLFAQILNQGHSSPIGPGSYNTASTEITKKSFNTSLSKRKIPKLSSGIGELTKKFSAFNDLHSKSIL</sequence>
<dbReference type="InParanoid" id="A0A078AU15"/>
<protein>
    <submittedName>
        <fullName evidence="2">Uncharacterized protein</fullName>
    </submittedName>
</protein>
<accession>A0A078AU15</accession>
<proteinExistence type="predicted"/>